<dbReference type="InterPro" id="IPR004564">
    <property type="entry name" value="OM_lipoprot_carrier_LolA-like"/>
</dbReference>
<comment type="caution">
    <text evidence="3">The sequence shown here is derived from an EMBL/GenBank/DDBJ whole genome shotgun (WGS) entry which is preliminary data.</text>
</comment>
<dbReference type="AlphaFoldDB" id="A0A8J4M6P0"/>
<proteinExistence type="predicted"/>
<reference evidence="3" key="1">
    <citation type="journal article" date="2020" name="mSystems">
        <title>Genome- and Community-Level Interaction Insights into Carbon Utilization and Element Cycling Functions of Hydrothermarchaeota in Hydrothermal Sediment.</title>
        <authorList>
            <person name="Zhou Z."/>
            <person name="Liu Y."/>
            <person name="Xu W."/>
            <person name="Pan J."/>
            <person name="Luo Z.H."/>
            <person name="Li M."/>
        </authorList>
    </citation>
    <scope>NUCLEOTIDE SEQUENCE</scope>
    <source>
        <strain evidence="3">SpSt-997</strain>
    </source>
</reference>
<keyword evidence="3" id="KW-0449">Lipoprotein</keyword>
<dbReference type="InterPro" id="IPR029046">
    <property type="entry name" value="LolA/LolB/LppX"/>
</dbReference>
<dbReference type="Pfam" id="PF03548">
    <property type="entry name" value="LolA"/>
    <property type="match status" value="1"/>
</dbReference>
<evidence type="ECO:0000256" key="1">
    <source>
        <dbReference type="ARBA" id="ARBA00022729"/>
    </source>
</evidence>
<name>A0A8J4M6P0_9PROT</name>
<organism evidence="3">
    <name type="scientific">Acidicaldus sp</name>
    <dbReference type="NCBI Taxonomy" id="1872105"/>
    <lineage>
        <taxon>Bacteria</taxon>
        <taxon>Pseudomonadati</taxon>
        <taxon>Pseudomonadota</taxon>
        <taxon>Alphaproteobacteria</taxon>
        <taxon>Acetobacterales</taxon>
        <taxon>Acetobacteraceae</taxon>
        <taxon>Acidicaldus</taxon>
    </lineage>
</organism>
<protein>
    <submittedName>
        <fullName evidence="3">Outer membrane lipoprotein carrier protein LolA</fullName>
    </submittedName>
</protein>
<keyword evidence="1 2" id="KW-0732">Signal</keyword>
<feature type="signal peptide" evidence="2">
    <location>
        <begin position="1"/>
        <end position="23"/>
    </location>
</feature>
<gene>
    <name evidence="3" type="ORF">ENY07_10125</name>
</gene>
<evidence type="ECO:0000256" key="2">
    <source>
        <dbReference type="SAM" id="SignalP"/>
    </source>
</evidence>
<dbReference type="PANTHER" id="PTHR35869">
    <property type="entry name" value="OUTER-MEMBRANE LIPOPROTEIN CARRIER PROTEIN"/>
    <property type="match status" value="1"/>
</dbReference>
<feature type="chain" id="PRO_5035177163" evidence="2">
    <location>
        <begin position="24"/>
        <end position="212"/>
    </location>
</feature>
<evidence type="ECO:0000313" key="3">
    <source>
        <dbReference type="EMBL" id="HGC43559.1"/>
    </source>
</evidence>
<sequence length="212" mass="23500">MNRRTALALLALAPIFAARPARAISAMTLSPEDRADVARIEAYLNAIHTLKARFEQIAPDGGDSSGTIWMVRPGRLRVQYDPPVPYLLVANHDQVIFHDSQLDQTNATPLGDTPLSILLADHIALTGDIMITDITRVPGVIQVTVLRARRWWQGSLSLVFDAAPLVLRQWVVLDEQRRETRVSLSDMEFGGQFPDALFEFALTPTPRGAPVR</sequence>
<dbReference type="PANTHER" id="PTHR35869:SF1">
    <property type="entry name" value="OUTER-MEMBRANE LIPOPROTEIN CARRIER PROTEIN"/>
    <property type="match status" value="1"/>
</dbReference>
<dbReference type="SUPFAM" id="SSF89392">
    <property type="entry name" value="Prokaryotic lipoproteins and lipoprotein localization factors"/>
    <property type="match status" value="1"/>
</dbReference>
<dbReference type="EMBL" id="DTQM01000194">
    <property type="protein sequence ID" value="HGC43559.1"/>
    <property type="molecule type" value="Genomic_DNA"/>
</dbReference>
<dbReference type="Gene3D" id="2.50.20.10">
    <property type="entry name" value="Lipoprotein localisation LolA/LolB/LppX"/>
    <property type="match status" value="1"/>
</dbReference>
<accession>A0A8J4M6P0</accession>
<dbReference type="CDD" id="cd16325">
    <property type="entry name" value="LolA"/>
    <property type="match status" value="1"/>
</dbReference>